<organism evidence="4 5">
    <name type="scientific">Globodera rostochiensis</name>
    <name type="common">Golden nematode worm</name>
    <name type="synonym">Heterodera rostochiensis</name>
    <dbReference type="NCBI Taxonomy" id="31243"/>
    <lineage>
        <taxon>Eukaryota</taxon>
        <taxon>Metazoa</taxon>
        <taxon>Ecdysozoa</taxon>
        <taxon>Nematoda</taxon>
        <taxon>Chromadorea</taxon>
        <taxon>Rhabditida</taxon>
        <taxon>Tylenchina</taxon>
        <taxon>Tylenchomorpha</taxon>
        <taxon>Tylenchoidea</taxon>
        <taxon>Heteroderidae</taxon>
        <taxon>Heteroderinae</taxon>
        <taxon>Globodera</taxon>
    </lineage>
</organism>
<protein>
    <recommendedName>
        <fullName evidence="1">Major sperm protein</fullName>
    </recommendedName>
</protein>
<evidence type="ECO:0000259" key="3">
    <source>
        <dbReference type="PROSITE" id="PS50202"/>
    </source>
</evidence>
<dbReference type="PROSITE" id="PS50202">
    <property type="entry name" value="MSP"/>
    <property type="match status" value="1"/>
</dbReference>
<dbReference type="Gene3D" id="2.60.40.10">
    <property type="entry name" value="Immunoglobulins"/>
    <property type="match status" value="1"/>
</dbReference>
<dbReference type="InterPro" id="IPR000535">
    <property type="entry name" value="MSP_dom"/>
</dbReference>
<comment type="function">
    <text evidence="1">Central component in molecular interactions underlying sperm crawling. Forms an extensive filament system that extends from sperm villipoda, along the leading edge of the pseudopod.</text>
</comment>
<dbReference type="InterPro" id="IPR013783">
    <property type="entry name" value="Ig-like_fold"/>
</dbReference>
<name>A0A914GW75_GLORO</name>
<feature type="compositionally biased region" description="Basic and acidic residues" evidence="2">
    <location>
        <begin position="97"/>
        <end position="111"/>
    </location>
</feature>
<dbReference type="SUPFAM" id="SSF49354">
    <property type="entry name" value="PapD-like"/>
    <property type="match status" value="1"/>
</dbReference>
<proteinExistence type="predicted"/>
<keyword evidence="1" id="KW-0206">Cytoskeleton</keyword>
<evidence type="ECO:0000256" key="1">
    <source>
        <dbReference type="RuleBase" id="RU003425"/>
    </source>
</evidence>
<accession>A0A914GW75</accession>
<dbReference type="Proteomes" id="UP000887572">
    <property type="component" value="Unplaced"/>
</dbReference>
<dbReference type="PANTHER" id="PTHR22947">
    <property type="entry name" value="MAJOR SPERM PROTEIN"/>
    <property type="match status" value="1"/>
</dbReference>
<evidence type="ECO:0000256" key="2">
    <source>
        <dbReference type="SAM" id="MobiDB-lite"/>
    </source>
</evidence>
<keyword evidence="4" id="KW-1185">Reference proteome</keyword>
<dbReference type="PANTHER" id="PTHR22947:SF5">
    <property type="entry name" value="MAJOR SPERM PROTEIN"/>
    <property type="match status" value="1"/>
</dbReference>
<dbReference type="InterPro" id="IPR008962">
    <property type="entry name" value="PapD-like_sf"/>
</dbReference>
<feature type="domain" description="MSP" evidence="3">
    <location>
        <begin position="10"/>
        <end position="117"/>
    </location>
</feature>
<evidence type="ECO:0000313" key="5">
    <source>
        <dbReference type="WBParaSite" id="Gr19_v10_g11331.t2"/>
    </source>
</evidence>
<sequence>MLYNVEEDFDLGVAPKRAYFSSVTGGASRHLMVNGSSERMAIKVKCSNNRFFRISPVFTILEPGCAQRLQIVRDAGCPGMDKLVLLYTRTTGRNAREVFEQSRRPRRETSGTRHAQAGQSHPGSGFVEMSVCWEEICDMRSAQHFEGVREVMENLVDAIDTHKAKL</sequence>
<keyword evidence="1" id="KW-0963">Cytoplasm</keyword>
<dbReference type="AlphaFoldDB" id="A0A914GW75"/>
<dbReference type="WBParaSite" id="Gr19_v10_g11331.t2">
    <property type="protein sequence ID" value="Gr19_v10_g11331.t2"/>
    <property type="gene ID" value="Gr19_v10_g11331"/>
</dbReference>
<evidence type="ECO:0000313" key="4">
    <source>
        <dbReference type="Proteomes" id="UP000887572"/>
    </source>
</evidence>
<dbReference type="InterPro" id="IPR051774">
    <property type="entry name" value="Sperm-specific_class_P"/>
</dbReference>
<dbReference type="Pfam" id="PF00635">
    <property type="entry name" value="Motile_Sperm"/>
    <property type="match status" value="1"/>
</dbReference>
<dbReference type="Gene3D" id="1.10.287.4290">
    <property type="match status" value="1"/>
</dbReference>
<feature type="region of interest" description="Disordered" evidence="2">
    <location>
        <begin position="97"/>
        <end position="122"/>
    </location>
</feature>
<reference evidence="5" key="1">
    <citation type="submission" date="2022-11" db="UniProtKB">
        <authorList>
            <consortium name="WormBaseParasite"/>
        </authorList>
    </citation>
    <scope>IDENTIFICATION</scope>
</reference>